<name>G7KEQ6_MEDTR</name>
<dbReference type="HOGENOM" id="CLU_934976_0_0_1"/>
<reference evidence="1 3" key="1">
    <citation type="journal article" date="2011" name="Nature">
        <title>The Medicago genome provides insight into the evolution of rhizobial symbioses.</title>
        <authorList>
            <person name="Young N.D."/>
            <person name="Debelle F."/>
            <person name="Oldroyd G.E."/>
            <person name="Geurts R."/>
            <person name="Cannon S.B."/>
            <person name="Udvardi M.K."/>
            <person name="Benedito V.A."/>
            <person name="Mayer K.F."/>
            <person name="Gouzy J."/>
            <person name="Schoof H."/>
            <person name="Van de Peer Y."/>
            <person name="Proost S."/>
            <person name="Cook D.R."/>
            <person name="Meyers B.C."/>
            <person name="Spannagl M."/>
            <person name="Cheung F."/>
            <person name="De Mita S."/>
            <person name="Krishnakumar V."/>
            <person name="Gundlach H."/>
            <person name="Zhou S."/>
            <person name="Mudge J."/>
            <person name="Bharti A.K."/>
            <person name="Murray J.D."/>
            <person name="Naoumkina M.A."/>
            <person name="Rosen B."/>
            <person name="Silverstein K.A."/>
            <person name="Tang H."/>
            <person name="Rombauts S."/>
            <person name="Zhao P.X."/>
            <person name="Zhou P."/>
            <person name="Barbe V."/>
            <person name="Bardou P."/>
            <person name="Bechner M."/>
            <person name="Bellec A."/>
            <person name="Berger A."/>
            <person name="Berges H."/>
            <person name="Bidwell S."/>
            <person name="Bisseling T."/>
            <person name="Choisne N."/>
            <person name="Couloux A."/>
            <person name="Denny R."/>
            <person name="Deshpande S."/>
            <person name="Dai X."/>
            <person name="Doyle J.J."/>
            <person name="Dudez A.M."/>
            <person name="Farmer A.D."/>
            <person name="Fouteau S."/>
            <person name="Franken C."/>
            <person name="Gibelin C."/>
            <person name="Gish J."/>
            <person name="Goldstein S."/>
            <person name="Gonzalez A.J."/>
            <person name="Green P.J."/>
            <person name="Hallab A."/>
            <person name="Hartog M."/>
            <person name="Hua A."/>
            <person name="Humphray S.J."/>
            <person name="Jeong D.H."/>
            <person name="Jing Y."/>
            <person name="Jocker A."/>
            <person name="Kenton S.M."/>
            <person name="Kim D.J."/>
            <person name="Klee K."/>
            <person name="Lai H."/>
            <person name="Lang C."/>
            <person name="Lin S."/>
            <person name="Macmil S.L."/>
            <person name="Magdelenat G."/>
            <person name="Matthews L."/>
            <person name="McCorrison J."/>
            <person name="Monaghan E.L."/>
            <person name="Mun J.H."/>
            <person name="Najar F.Z."/>
            <person name="Nicholson C."/>
            <person name="Noirot C."/>
            <person name="O'Bleness M."/>
            <person name="Paule C.R."/>
            <person name="Poulain J."/>
            <person name="Prion F."/>
            <person name="Qin B."/>
            <person name="Qu C."/>
            <person name="Retzel E.F."/>
            <person name="Riddle C."/>
            <person name="Sallet E."/>
            <person name="Samain S."/>
            <person name="Samson N."/>
            <person name="Sanders I."/>
            <person name="Saurat O."/>
            <person name="Scarpelli C."/>
            <person name="Schiex T."/>
            <person name="Segurens B."/>
            <person name="Severin A.J."/>
            <person name="Sherrier D.J."/>
            <person name="Shi R."/>
            <person name="Sims S."/>
            <person name="Singer S.R."/>
            <person name="Sinharoy S."/>
            <person name="Sterck L."/>
            <person name="Viollet A."/>
            <person name="Wang B.B."/>
            <person name="Wang K."/>
            <person name="Wang M."/>
            <person name="Wang X."/>
            <person name="Warfsmann J."/>
            <person name="Weissenbach J."/>
            <person name="White D.D."/>
            <person name="White J.D."/>
            <person name="Wiley G.B."/>
            <person name="Wincker P."/>
            <person name="Xing Y."/>
            <person name="Yang L."/>
            <person name="Yao Z."/>
            <person name="Ying F."/>
            <person name="Zhai J."/>
            <person name="Zhou L."/>
            <person name="Zuber A."/>
            <person name="Denarie J."/>
            <person name="Dixon R.A."/>
            <person name="May G.D."/>
            <person name="Schwartz D.C."/>
            <person name="Rogers J."/>
            <person name="Quetier F."/>
            <person name="Town C.D."/>
            <person name="Roe B.A."/>
        </authorList>
    </citation>
    <scope>NUCLEOTIDE SEQUENCE [LARGE SCALE GENOMIC DNA]</scope>
    <source>
        <strain evidence="1">A17</strain>
        <strain evidence="2 3">cv. Jemalong A17</strain>
    </source>
</reference>
<protein>
    <recommendedName>
        <fullName evidence="4">F-box protein interaction domain protein</fullName>
    </recommendedName>
</protein>
<evidence type="ECO:0008006" key="4">
    <source>
        <dbReference type="Google" id="ProtNLM"/>
    </source>
</evidence>
<evidence type="ECO:0000313" key="3">
    <source>
        <dbReference type="Proteomes" id="UP000002051"/>
    </source>
</evidence>
<dbReference type="EMBL" id="CM001221">
    <property type="protein sequence ID" value="AET00931.1"/>
    <property type="molecule type" value="Genomic_DNA"/>
</dbReference>
<organism evidence="1 3">
    <name type="scientific">Medicago truncatula</name>
    <name type="common">Barrel medic</name>
    <name type="synonym">Medicago tribuloides</name>
    <dbReference type="NCBI Taxonomy" id="3880"/>
    <lineage>
        <taxon>Eukaryota</taxon>
        <taxon>Viridiplantae</taxon>
        <taxon>Streptophyta</taxon>
        <taxon>Embryophyta</taxon>
        <taxon>Tracheophyta</taxon>
        <taxon>Spermatophyta</taxon>
        <taxon>Magnoliopsida</taxon>
        <taxon>eudicotyledons</taxon>
        <taxon>Gunneridae</taxon>
        <taxon>Pentapetalae</taxon>
        <taxon>rosids</taxon>
        <taxon>fabids</taxon>
        <taxon>Fabales</taxon>
        <taxon>Fabaceae</taxon>
        <taxon>Papilionoideae</taxon>
        <taxon>50 kb inversion clade</taxon>
        <taxon>NPAAA clade</taxon>
        <taxon>Hologalegina</taxon>
        <taxon>IRL clade</taxon>
        <taxon>Trifolieae</taxon>
        <taxon>Medicago</taxon>
    </lineage>
</organism>
<evidence type="ECO:0000313" key="2">
    <source>
        <dbReference type="EnsemblPlants" id="AET00931"/>
    </source>
</evidence>
<dbReference type="EnsemblPlants" id="AET00931">
    <property type="protein sequence ID" value="AET00931"/>
    <property type="gene ID" value="MTR_5g097540"/>
</dbReference>
<proteinExistence type="predicted"/>
<gene>
    <name evidence="1" type="ordered locus">MTR_5g097540</name>
</gene>
<dbReference type="SUPFAM" id="SSF56112">
    <property type="entry name" value="Protein kinase-like (PK-like)"/>
    <property type="match status" value="1"/>
</dbReference>
<sequence length="298" mass="35312">MTLYRTYLLTKDHSYYDDSSVVLLQTKPNDLDGYYHCKNLLHSLSGERCENVVQLDWPKPFPYDDNPNQEDRTRFEILVDSINKLYSKSWFAIRFFWEMYIPNSNTWRTIDVDMFRSYDNVVVYMDGVCNWWAKIEAHAYLVSFDFNNESCITTLIPSHVDEFYSVWRHCLVLLNGSIAFILHYIETSILHILILGDLGIKDSWTKLFVVEFLPCLAYPIGAGKKGRILFRKKTVNYNDHVLINRLHSEVELLRNLSNKYVIICYSVWKDDDHSNINFITHEWKQVLEGLEYLHTHDP</sequence>
<dbReference type="Proteomes" id="UP000002051">
    <property type="component" value="Chromosome 5"/>
</dbReference>
<dbReference type="eggNOG" id="KOG0584">
    <property type="taxonomic scope" value="Eukaryota"/>
</dbReference>
<dbReference type="AlphaFoldDB" id="G7KEQ6"/>
<accession>G7KEQ6</accession>
<dbReference type="InterPro" id="IPR011009">
    <property type="entry name" value="Kinase-like_dom_sf"/>
</dbReference>
<keyword evidence="3" id="KW-1185">Reference proteome</keyword>
<evidence type="ECO:0000313" key="1">
    <source>
        <dbReference type="EMBL" id="AET00931.1"/>
    </source>
</evidence>
<dbReference type="STRING" id="3880.G7KEQ6"/>
<reference evidence="1 3" key="2">
    <citation type="journal article" date="2014" name="BMC Genomics">
        <title>An improved genome release (version Mt4.0) for the model legume Medicago truncatula.</title>
        <authorList>
            <person name="Tang H."/>
            <person name="Krishnakumar V."/>
            <person name="Bidwell S."/>
            <person name="Rosen B."/>
            <person name="Chan A."/>
            <person name="Zhou S."/>
            <person name="Gentzbittel L."/>
            <person name="Childs K.L."/>
            <person name="Yandell M."/>
            <person name="Gundlach H."/>
            <person name="Mayer K.F."/>
            <person name="Schwartz D.C."/>
            <person name="Town C.D."/>
        </authorList>
    </citation>
    <scope>GENOME REANNOTATION</scope>
    <source>
        <strain evidence="2 3">cv. Jemalong A17</strain>
    </source>
</reference>
<dbReference type="PaxDb" id="3880-AET00931"/>
<reference evidence="2" key="3">
    <citation type="submission" date="2015-04" db="UniProtKB">
        <authorList>
            <consortium name="EnsemblPlants"/>
        </authorList>
    </citation>
    <scope>IDENTIFICATION</scope>
    <source>
        <strain evidence="2">cv. Jemalong A17</strain>
    </source>
</reference>